<evidence type="ECO:0000313" key="1">
    <source>
        <dbReference type="EMBL" id="EPZ34701.1"/>
    </source>
</evidence>
<keyword evidence="2" id="KW-1185">Reference proteome</keyword>
<evidence type="ECO:0000313" key="2">
    <source>
        <dbReference type="Proteomes" id="UP000030755"/>
    </source>
</evidence>
<protein>
    <submittedName>
        <fullName evidence="1">Uncharacterized protein</fullName>
    </submittedName>
</protein>
<dbReference type="EMBL" id="KE560926">
    <property type="protein sequence ID" value="EPZ34701.1"/>
    <property type="molecule type" value="Genomic_DNA"/>
</dbReference>
<dbReference type="Proteomes" id="UP000030755">
    <property type="component" value="Unassembled WGS sequence"/>
</dbReference>
<dbReference type="HOGENOM" id="CLU_2387410_0_0_1"/>
<organism evidence="1 2">
    <name type="scientific">Rozella allomycis (strain CSF55)</name>
    <dbReference type="NCBI Taxonomy" id="988480"/>
    <lineage>
        <taxon>Eukaryota</taxon>
        <taxon>Fungi</taxon>
        <taxon>Fungi incertae sedis</taxon>
        <taxon>Cryptomycota</taxon>
        <taxon>Cryptomycota incertae sedis</taxon>
        <taxon>Rozella</taxon>
    </lineage>
</organism>
<name>A0A075B171_ROZAC</name>
<dbReference type="AlphaFoldDB" id="A0A075B171"/>
<reference evidence="1 2" key="1">
    <citation type="journal article" date="2013" name="Curr. Biol.">
        <title>Shared signatures of parasitism and phylogenomics unite Cryptomycota and microsporidia.</title>
        <authorList>
            <person name="James T.Y."/>
            <person name="Pelin A."/>
            <person name="Bonen L."/>
            <person name="Ahrendt S."/>
            <person name="Sain D."/>
            <person name="Corradi N."/>
            <person name="Stajich J.E."/>
        </authorList>
    </citation>
    <scope>NUCLEOTIDE SEQUENCE [LARGE SCALE GENOMIC DNA]</scope>
    <source>
        <strain evidence="1 2">CSF55</strain>
    </source>
</reference>
<gene>
    <name evidence="1" type="ORF">O9G_002765</name>
</gene>
<sequence>MEAFHSMPFDALHVLRFESFVPKNERGQRSTRHVVQFIGRDHASPEREEFTISHEFVGEPFNFLFCEELSSFRGIVYFESHYSILKFANRTSTT</sequence>
<accession>A0A075B171</accession>
<proteinExistence type="predicted"/>